<name>A0A2S8BAT2_9SPHN</name>
<comment type="caution">
    <text evidence="1">The sequence shown here is derived from an EMBL/GenBank/DDBJ whole genome shotgun (WGS) entry which is preliminary data.</text>
</comment>
<dbReference type="AlphaFoldDB" id="A0A2S8BAT2"/>
<accession>A0A2S8BAT2</accession>
<dbReference type="OrthoDB" id="7596894at2"/>
<organism evidence="1 2">
    <name type="scientific">Sphingopyxis lindanitolerans</name>
    <dbReference type="NCBI Taxonomy" id="2054227"/>
    <lineage>
        <taxon>Bacteria</taxon>
        <taxon>Pseudomonadati</taxon>
        <taxon>Pseudomonadota</taxon>
        <taxon>Alphaproteobacteria</taxon>
        <taxon>Sphingomonadales</taxon>
        <taxon>Sphingomonadaceae</taxon>
        <taxon>Sphingopyxis</taxon>
    </lineage>
</organism>
<evidence type="ECO:0000313" key="1">
    <source>
        <dbReference type="EMBL" id="PQM29430.1"/>
    </source>
</evidence>
<dbReference type="EMBL" id="PHFW01000001">
    <property type="protein sequence ID" value="PQM29430.1"/>
    <property type="molecule type" value="Genomic_DNA"/>
</dbReference>
<protein>
    <submittedName>
        <fullName evidence="1">Uncharacterized protein</fullName>
    </submittedName>
</protein>
<keyword evidence="2" id="KW-1185">Reference proteome</keyword>
<proteinExistence type="predicted"/>
<dbReference type="Proteomes" id="UP000238954">
    <property type="component" value="Chromosome"/>
</dbReference>
<sequence>MDGSFTTTVIWHDSRGSECEAEVRVTYVGRHGFPETRTDPAEPATVEITDIVPINDDAWAYIPDDLFERDDLIAECFEDWDATCEAAEEARAEDYRDRMREEADNG</sequence>
<reference evidence="2" key="1">
    <citation type="submission" date="2017-11" db="EMBL/GenBank/DDBJ databases">
        <title>The complete genome sequence of Sphingopyxis pomeranensis sp. nov. strain WS5A3p.</title>
        <authorList>
            <person name="Kaminski M.A."/>
        </authorList>
    </citation>
    <scope>NUCLEOTIDE SEQUENCE [LARGE SCALE GENOMIC DNA]</scope>
    <source>
        <strain evidence="2">WS5A3p</strain>
    </source>
</reference>
<gene>
    <name evidence="1" type="ORF">CVO77_00385</name>
</gene>
<dbReference type="RefSeq" id="WP_105997388.1">
    <property type="nucleotide sequence ID" value="NZ_CM009578.1"/>
</dbReference>
<evidence type="ECO:0000313" key="2">
    <source>
        <dbReference type="Proteomes" id="UP000238954"/>
    </source>
</evidence>